<dbReference type="RefSeq" id="WP_109584580.1">
    <property type="nucleotide sequence ID" value="NZ_QGGT01000004.1"/>
</dbReference>
<protein>
    <submittedName>
        <fullName evidence="1">Uncharacterized protein</fullName>
    </submittedName>
</protein>
<gene>
    <name evidence="1" type="ORF">C7419_104144</name>
</gene>
<reference evidence="1 2" key="1">
    <citation type="submission" date="2018-05" db="EMBL/GenBank/DDBJ databases">
        <title>Genomic Encyclopedia of Type Strains, Phase IV (KMG-V): Genome sequencing to study the core and pangenomes of soil and plant-associated prokaryotes.</title>
        <authorList>
            <person name="Whitman W."/>
        </authorList>
    </citation>
    <scope>NUCLEOTIDE SEQUENCE [LARGE SCALE GENOMIC DNA]</scope>
    <source>
        <strain evidence="1 2">SLV-132</strain>
    </source>
</reference>
<evidence type="ECO:0000313" key="1">
    <source>
        <dbReference type="EMBL" id="PWK33469.1"/>
    </source>
</evidence>
<accession>A0A316EMW4</accession>
<keyword evidence="2" id="KW-1185">Reference proteome</keyword>
<name>A0A316EMW4_9BURK</name>
<evidence type="ECO:0000313" key="2">
    <source>
        <dbReference type="Proteomes" id="UP000245754"/>
    </source>
</evidence>
<sequence>MQAANVLIKWMTEGAIALGFSKANYVGAVAEAAFGQLMQKRIEAARDILQEEISRATSGLCERRRRTGQLLSTATHAQHWKVRHG</sequence>
<dbReference type="Proteomes" id="UP000245754">
    <property type="component" value="Unassembled WGS sequence"/>
</dbReference>
<dbReference type="EMBL" id="QGGT01000004">
    <property type="protein sequence ID" value="PWK33469.1"/>
    <property type="molecule type" value="Genomic_DNA"/>
</dbReference>
<dbReference type="AlphaFoldDB" id="A0A316EMW4"/>
<proteinExistence type="predicted"/>
<comment type="caution">
    <text evidence="1">The sequence shown here is derived from an EMBL/GenBank/DDBJ whole genome shotgun (WGS) entry which is preliminary data.</text>
</comment>
<organism evidence="1 2">
    <name type="scientific">Cupriavidus plantarum</name>
    <dbReference type="NCBI Taxonomy" id="942865"/>
    <lineage>
        <taxon>Bacteria</taxon>
        <taxon>Pseudomonadati</taxon>
        <taxon>Pseudomonadota</taxon>
        <taxon>Betaproteobacteria</taxon>
        <taxon>Burkholderiales</taxon>
        <taxon>Burkholderiaceae</taxon>
        <taxon>Cupriavidus</taxon>
    </lineage>
</organism>